<name>A0A8J9YIH3_9NEOP</name>
<evidence type="ECO:0000256" key="1">
    <source>
        <dbReference type="SAM" id="MobiDB-lite"/>
    </source>
</evidence>
<dbReference type="AlphaFoldDB" id="A0A8J9YIH3"/>
<feature type="non-terminal residue" evidence="2">
    <location>
        <position position="76"/>
    </location>
</feature>
<accession>A0A8J9YIH3</accession>
<dbReference type="Proteomes" id="UP000838878">
    <property type="component" value="Chromosome 6"/>
</dbReference>
<keyword evidence="3" id="KW-1185">Reference proteome</keyword>
<proteinExistence type="predicted"/>
<feature type="region of interest" description="Disordered" evidence="1">
    <location>
        <begin position="1"/>
        <end position="20"/>
    </location>
</feature>
<sequence length="76" mass="8693">MTWFKRRARRAAPDNSNLGMGQRVRRGATLLFAMTNDTFTMTIYGHGAQIYGCCVPSFRSVRKPMKRTLYTSLEEA</sequence>
<organism evidence="2 3">
    <name type="scientific">Brenthis ino</name>
    <name type="common">lesser marbled fritillary</name>
    <dbReference type="NCBI Taxonomy" id="405034"/>
    <lineage>
        <taxon>Eukaryota</taxon>
        <taxon>Metazoa</taxon>
        <taxon>Ecdysozoa</taxon>
        <taxon>Arthropoda</taxon>
        <taxon>Hexapoda</taxon>
        <taxon>Insecta</taxon>
        <taxon>Pterygota</taxon>
        <taxon>Neoptera</taxon>
        <taxon>Endopterygota</taxon>
        <taxon>Lepidoptera</taxon>
        <taxon>Glossata</taxon>
        <taxon>Ditrysia</taxon>
        <taxon>Papilionoidea</taxon>
        <taxon>Nymphalidae</taxon>
        <taxon>Heliconiinae</taxon>
        <taxon>Argynnini</taxon>
        <taxon>Brenthis</taxon>
    </lineage>
</organism>
<dbReference type="EMBL" id="OV170226">
    <property type="protein sequence ID" value="CAH0727171.1"/>
    <property type="molecule type" value="Genomic_DNA"/>
</dbReference>
<gene>
    <name evidence="2" type="ORF">BINO364_LOCUS12546</name>
</gene>
<feature type="compositionally biased region" description="Basic residues" evidence="1">
    <location>
        <begin position="1"/>
        <end position="10"/>
    </location>
</feature>
<evidence type="ECO:0000313" key="2">
    <source>
        <dbReference type="EMBL" id="CAH0727171.1"/>
    </source>
</evidence>
<protein>
    <submittedName>
        <fullName evidence="2">Uncharacterized protein</fullName>
    </submittedName>
</protein>
<reference evidence="2" key="1">
    <citation type="submission" date="2021-12" db="EMBL/GenBank/DDBJ databases">
        <authorList>
            <person name="Martin H S."/>
        </authorList>
    </citation>
    <scope>NUCLEOTIDE SEQUENCE</scope>
</reference>
<evidence type="ECO:0000313" key="3">
    <source>
        <dbReference type="Proteomes" id="UP000838878"/>
    </source>
</evidence>